<evidence type="ECO:0000256" key="8">
    <source>
        <dbReference type="ARBA" id="ARBA00023136"/>
    </source>
</evidence>
<name>A0A285D3T6_9RHOB</name>
<dbReference type="Proteomes" id="UP000219467">
    <property type="component" value="Unassembled WGS sequence"/>
</dbReference>
<keyword evidence="7" id="KW-0811">Translocation</keyword>
<dbReference type="GO" id="GO:0006605">
    <property type="term" value="P:protein targeting"/>
    <property type="evidence" value="ECO:0007669"/>
    <property type="project" value="InterPro"/>
</dbReference>
<keyword evidence="4" id="KW-0067">ATP-binding</keyword>
<dbReference type="Gene3D" id="3.90.1440.10">
    <property type="entry name" value="SecA, preprotein cross-linking domain"/>
    <property type="match status" value="1"/>
</dbReference>
<dbReference type="GO" id="GO:0031522">
    <property type="term" value="C:cell envelope Sec protein transport complex"/>
    <property type="evidence" value="ECO:0007669"/>
    <property type="project" value="TreeGrafter"/>
</dbReference>
<dbReference type="Pfam" id="PF07517">
    <property type="entry name" value="SecA_DEAD"/>
    <property type="match status" value="1"/>
</dbReference>
<evidence type="ECO:0000259" key="10">
    <source>
        <dbReference type="PROSITE" id="PS51196"/>
    </source>
</evidence>
<keyword evidence="5" id="KW-0653">Protein transport</keyword>
<dbReference type="AlphaFoldDB" id="A0A285D3T6"/>
<evidence type="ECO:0000313" key="12">
    <source>
        <dbReference type="Proteomes" id="UP000219467"/>
    </source>
</evidence>
<dbReference type="PROSITE" id="PS51196">
    <property type="entry name" value="SECA_MOTOR_DEAD"/>
    <property type="match status" value="1"/>
</dbReference>
<dbReference type="Pfam" id="PF21090">
    <property type="entry name" value="P-loop_SecA"/>
    <property type="match status" value="1"/>
</dbReference>
<dbReference type="GO" id="GO:0043952">
    <property type="term" value="P:protein transport by the Sec complex"/>
    <property type="evidence" value="ECO:0007669"/>
    <property type="project" value="TreeGrafter"/>
</dbReference>
<dbReference type="InterPro" id="IPR014018">
    <property type="entry name" value="SecA_motor_DEAD"/>
</dbReference>
<dbReference type="OrthoDB" id="9805579at2"/>
<dbReference type="InterPro" id="IPR027417">
    <property type="entry name" value="P-loop_NTPase"/>
</dbReference>
<evidence type="ECO:0000256" key="3">
    <source>
        <dbReference type="ARBA" id="ARBA00022741"/>
    </source>
</evidence>
<evidence type="ECO:0000256" key="6">
    <source>
        <dbReference type="ARBA" id="ARBA00022967"/>
    </source>
</evidence>
<evidence type="ECO:0000256" key="1">
    <source>
        <dbReference type="ARBA" id="ARBA00022448"/>
    </source>
</evidence>
<evidence type="ECO:0000256" key="4">
    <source>
        <dbReference type="ARBA" id="ARBA00022840"/>
    </source>
</evidence>
<dbReference type="SUPFAM" id="SSF52540">
    <property type="entry name" value="P-loop containing nucleoside triphosphate hydrolases"/>
    <property type="match status" value="2"/>
</dbReference>
<dbReference type="Gene3D" id="3.40.50.300">
    <property type="entry name" value="P-loop containing nucleotide triphosphate hydrolases"/>
    <property type="match status" value="2"/>
</dbReference>
<keyword evidence="6" id="KW-1278">Translocase</keyword>
<dbReference type="PANTHER" id="PTHR30612">
    <property type="entry name" value="SECA INNER MEMBRANE COMPONENT OF SEC PROTEIN SECRETION SYSTEM"/>
    <property type="match status" value="1"/>
</dbReference>
<dbReference type="FunFam" id="3.40.50.300:FF:000429">
    <property type="entry name" value="Preprotein translocase subunit SecA"/>
    <property type="match status" value="1"/>
</dbReference>
<evidence type="ECO:0000256" key="2">
    <source>
        <dbReference type="ARBA" id="ARBA00022475"/>
    </source>
</evidence>
<dbReference type="GO" id="GO:0017038">
    <property type="term" value="P:protein import"/>
    <property type="evidence" value="ECO:0007669"/>
    <property type="project" value="InterPro"/>
</dbReference>
<evidence type="ECO:0000313" key="11">
    <source>
        <dbReference type="EMBL" id="SNX73976.1"/>
    </source>
</evidence>
<dbReference type="Pfam" id="PF01043">
    <property type="entry name" value="SecA_PP_bind"/>
    <property type="match status" value="1"/>
</dbReference>
<dbReference type="GO" id="GO:0005829">
    <property type="term" value="C:cytosol"/>
    <property type="evidence" value="ECO:0007669"/>
    <property type="project" value="TreeGrafter"/>
</dbReference>
<dbReference type="SUPFAM" id="SSF81767">
    <property type="entry name" value="Pre-protein crosslinking domain of SecA"/>
    <property type="match status" value="1"/>
</dbReference>
<accession>A0A285D3T6</accession>
<gene>
    <name evidence="11" type="ORF">SAMN05878503_11831</name>
</gene>
<evidence type="ECO:0000256" key="7">
    <source>
        <dbReference type="ARBA" id="ARBA00023010"/>
    </source>
</evidence>
<dbReference type="InterPro" id="IPR011115">
    <property type="entry name" value="SecA_DEAD"/>
</dbReference>
<dbReference type="PROSITE" id="PS51192">
    <property type="entry name" value="HELICASE_ATP_BIND_1"/>
    <property type="match status" value="1"/>
</dbReference>
<evidence type="ECO:0000259" key="9">
    <source>
        <dbReference type="PROSITE" id="PS51192"/>
    </source>
</evidence>
<dbReference type="CDD" id="cd17928">
    <property type="entry name" value="DEXDc_SecA"/>
    <property type="match status" value="1"/>
</dbReference>
<dbReference type="SMART" id="SM00958">
    <property type="entry name" value="SecA_PP_bind"/>
    <property type="match status" value="1"/>
</dbReference>
<dbReference type="InterPro" id="IPR000185">
    <property type="entry name" value="SecA"/>
</dbReference>
<evidence type="ECO:0000256" key="5">
    <source>
        <dbReference type="ARBA" id="ARBA00022927"/>
    </source>
</evidence>
<keyword evidence="1" id="KW-0813">Transport</keyword>
<dbReference type="InterPro" id="IPR036670">
    <property type="entry name" value="SecA_X-link_sf"/>
</dbReference>
<keyword evidence="2" id="KW-1003">Cell membrane</keyword>
<reference evidence="12" key="1">
    <citation type="submission" date="2017-08" db="EMBL/GenBank/DDBJ databases">
        <authorList>
            <person name="Varghese N."/>
            <person name="Submissions S."/>
        </authorList>
    </citation>
    <scope>NUCLEOTIDE SEQUENCE [LARGE SCALE GENOMIC DNA]</scope>
    <source>
        <strain evidence="12">JA234</strain>
    </source>
</reference>
<dbReference type="EMBL" id="OAOQ01000018">
    <property type="protein sequence ID" value="SNX73976.1"/>
    <property type="molecule type" value="Genomic_DNA"/>
</dbReference>
<dbReference type="PANTHER" id="PTHR30612:SF0">
    <property type="entry name" value="CHLOROPLAST PROTEIN-TRANSPORTING ATPASE"/>
    <property type="match status" value="1"/>
</dbReference>
<keyword evidence="8" id="KW-0472">Membrane</keyword>
<dbReference type="PRINTS" id="PR00906">
    <property type="entry name" value="SECA"/>
</dbReference>
<dbReference type="SMART" id="SM00957">
    <property type="entry name" value="SecA_DEAD"/>
    <property type="match status" value="1"/>
</dbReference>
<feature type="domain" description="SecA family profile" evidence="10">
    <location>
        <begin position="34"/>
        <end position="624"/>
    </location>
</feature>
<protein>
    <submittedName>
        <fullName evidence="11">Preprotein translocase subunit SecA</fullName>
    </submittedName>
</protein>
<keyword evidence="3" id="KW-0547">Nucleotide-binding</keyword>
<keyword evidence="12" id="KW-1185">Reference proteome</keyword>
<dbReference type="RefSeq" id="WP_097031501.1">
    <property type="nucleotide sequence ID" value="NZ_OAOQ01000018.1"/>
</dbReference>
<dbReference type="InterPro" id="IPR011130">
    <property type="entry name" value="SecA_preprotein_X-link_dom"/>
</dbReference>
<dbReference type="InterPro" id="IPR044722">
    <property type="entry name" value="SecA_SF2_C"/>
</dbReference>
<dbReference type="InterPro" id="IPR014001">
    <property type="entry name" value="Helicase_ATP-bd"/>
</dbReference>
<dbReference type="GO" id="GO:0006886">
    <property type="term" value="P:intracellular protein transport"/>
    <property type="evidence" value="ECO:0007669"/>
    <property type="project" value="InterPro"/>
</dbReference>
<feature type="domain" description="Helicase ATP-binding" evidence="9">
    <location>
        <begin position="115"/>
        <end position="273"/>
    </location>
</feature>
<dbReference type="InterPro" id="IPR020937">
    <property type="entry name" value="SecA_CS"/>
</dbReference>
<organism evidence="11 12">
    <name type="scientific">Cereibacter ovatus</name>
    <dbReference type="NCBI Taxonomy" id="439529"/>
    <lineage>
        <taxon>Bacteria</taxon>
        <taxon>Pseudomonadati</taxon>
        <taxon>Pseudomonadota</taxon>
        <taxon>Alphaproteobacteria</taxon>
        <taxon>Rhodobacterales</taxon>
        <taxon>Paracoccaceae</taxon>
        <taxon>Cereibacter</taxon>
    </lineage>
</organism>
<dbReference type="PROSITE" id="PS01312">
    <property type="entry name" value="SECA"/>
    <property type="match status" value="1"/>
</dbReference>
<sequence>MVTLPEIETYPERKPDGLTDRDALVLAVLSRLDPRRLLRRPWGGDTAFVRAVRAEIAAIADLPADPVRLRDRALCLRRRARRGRVADAALAPVLAEVCVAAGRVLGKMPYDVQIVVIRCLFDGEIAEMGTGEGKSLTAAVGAATLALAGRRVHVMTVNDYLAARDAETFGPLFAALGLGVACITDDTPPEGRNTLYRRDVVFSAAKNILFDYLRDQTGPQAGTLRGLGRKLLAFGRPRAQGGAPILQGLDAVIVDEADSVLIDQAATPFILSAGEASLGGLDEPTLREMLGLARGLVEGRDFRKSEARHRVMLTDAGRARLADGAQGARGLVAVAPVREHLAGQALVALHILRRGRDYLVTDQGIAIIDESTGRLMPDRQWSEGLHQFLELKEGLDPGEIRTTLGRITFQRFFPRYRHLCGMTGTARAAARELWEIYGLRVRRILPRRPDIRCLTPVRVLPSAARKWCVVADLAARLAATGAPVLIGTRTLGASQDCARALDDVGLAYQVLSAEHAADEAGIIAGAGRVSRITVATNMAGRGTDIMLDDKARAAGGLQVILTELHGNSRIDRQLAGRCGRQGDPGTVHRILSLDDDLIRDEGPWAMTLARLALVLGGAGGCHLAMRALQALQSRRAERARANLARQERLRERQLALSGRLE</sequence>
<proteinExistence type="predicted"/>
<dbReference type="GO" id="GO:0005886">
    <property type="term" value="C:plasma membrane"/>
    <property type="evidence" value="ECO:0007669"/>
    <property type="project" value="TreeGrafter"/>
</dbReference>
<dbReference type="GO" id="GO:0005524">
    <property type="term" value="F:ATP binding"/>
    <property type="evidence" value="ECO:0007669"/>
    <property type="project" value="UniProtKB-KW"/>
</dbReference>